<evidence type="ECO:0000313" key="3">
    <source>
        <dbReference type="EMBL" id="CAL4806473.1"/>
    </source>
</evidence>
<evidence type="ECO:0000313" key="4">
    <source>
        <dbReference type="Proteomes" id="UP001152797"/>
    </source>
</evidence>
<dbReference type="Proteomes" id="UP001152797">
    <property type="component" value="Unassembled WGS sequence"/>
</dbReference>
<accession>A0A9P1M218</accession>
<evidence type="ECO:0000313" key="2">
    <source>
        <dbReference type="EMBL" id="CAI4019161.1"/>
    </source>
</evidence>
<feature type="region of interest" description="Disordered" evidence="1">
    <location>
        <begin position="169"/>
        <end position="265"/>
    </location>
</feature>
<reference evidence="3 4" key="2">
    <citation type="submission" date="2024-05" db="EMBL/GenBank/DDBJ databases">
        <authorList>
            <person name="Chen Y."/>
            <person name="Shah S."/>
            <person name="Dougan E. K."/>
            <person name="Thang M."/>
            <person name="Chan C."/>
        </authorList>
    </citation>
    <scope>NUCLEOTIDE SEQUENCE [LARGE SCALE GENOMIC DNA]</scope>
</reference>
<comment type="caution">
    <text evidence="2">The sequence shown here is derived from an EMBL/GenBank/DDBJ whole genome shotgun (WGS) entry which is preliminary data.</text>
</comment>
<feature type="compositionally biased region" description="Basic and acidic residues" evidence="1">
    <location>
        <begin position="53"/>
        <end position="67"/>
    </location>
</feature>
<proteinExistence type="predicted"/>
<dbReference type="OrthoDB" id="447871at2759"/>
<feature type="compositionally biased region" description="Low complexity" evidence="1">
    <location>
        <begin position="212"/>
        <end position="235"/>
    </location>
</feature>
<keyword evidence="4" id="KW-1185">Reference proteome</keyword>
<dbReference type="EMBL" id="CAMXCT030006733">
    <property type="protein sequence ID" value="CAL4806473.1"/>
    <property type="molecule type" value="Genomic_DNA"/>
</dbReference>
<sequence length="265" mass="30564">MSKRYDVSCEILGRETGKPRPQLQAILKSMRRPIHEIHGLDAGHWYAAVERARSAERRRRGGIDKRPVPSWNFRGGGPLKPLPNGGPSPPPDSQPALRWKLNEQLQRQMELREKLRQLEESEAPEKAEELPNPPEVPEEVPMDDATVLRLLEEQREMQLCLHEKLEHLLDRPSQARKKIPQQEKQLNLENEELEKRLRKQMEEVQSQEEALQRLQQQALDLAKAPETPEAPAATEPEPKRSSMLSFRSPLHRARSGLTAFNLDKR</sequence>
<protein>
    <submittedName>
        <fullName evidence="2">Uncharacterized protein</fullName>
    </submittedName>
</protein>
<feature type="compositionally biased region" description="Basic and acidic residues" evidence="1">
    <location>
        <begin position="193"/>
        <end position="202"/>
    </location>
</feature>
<organism evidence="2">
    <name type="scientific">Cladocopium goreaui</name>
    <dbReference type="NCBI Taxonomy" id="2562237"/>
    <lineage>
        <taxon>Eukaryota</taxon>
        <taxon>Sar</taxon>
        <taxon>Alveolata</taxon>
        <taxon>Dinophyceae</taxon>
        <taxon>Suessiales</taxon>
        <taxon>Symbiodiniaceae</taxon>
        <taxon>Cladocopium</taxon>
    </lineage>
</organism>
<gene>
    <name evidence="2" type="ORF">C1SCF055_LOCUS43677</name>
</gene>
<evidence type="ECO:0000256" key="1">
    <source>
        <dbReference type="SAM" id="MobiDB-lite"/>
    </source>
</evidence>
<name>A0A9P1M218_9DINO</name>
<feature type="compositionally biased region" description="Basic and acidic residues" evidence="1">
    <location>
        <begin position="109"/>
        <end position="129"/>
    </location>
</feature>
<dbReference type="EMBL" id="CAMXCT010006733">
    <property type="protein sequence ID" value="CAI4019161.1"/>
    <property type="molecule type" value="Genomic_DNA"/>
</dbReference>
<reference evidence="2" key="1">
    <citation type="submission" date="2022-10" db="EMBL/GenBank/DDBJ databases">
        <authorList>
            <person name="Chen Y."/>
            <person name="Dougan E. K."/>
            <person name="Chan C."/>
            <person name="Rhodes N."/>
            <person name="Thang M."/>
        </authorList>
    </citation>
    <scope>NUCLEOTIDE SEQUENCE</scope>
</reference>
<dbReference type="EMBL" id="CAMXCT020006733">
    <property type="protein sequence ID" value="CAL1172536.1"/>
    <property type="molecule type" value="Genomic_DNA"/>
</dbReference>
<feature type="region of interest" description="Disordered" evidence="1">
    <location>
        <begin position="53"/>
        <end position="141"/>
    </location>
</feature>
<feature type="compositionally biased region" description="Pro residues" evidence="1">
    <location>
        <begin position="80"/>
        <end position="93"/>
    </location>
</feature>
<dbReference type="AlphaFoldDB" id="A0A9P1M218"/>